<reference evidence="1 2" key="1">
    <citation type="submission" date="2020-06" db="EMBL/GenBank/DDBJ databases">
        <title>REHAB project genomes.</title>
        <authorList>
            <person name="Shaw L.P."/>
        </authorList>
    </citation>
    <scope>NUCLEOTIDE SEQUENCE [LARGE SCALE GENOMIC DNA]</scope>
    <source>
        <strain evidence="1 2">RHBSTW-00116</strain>
    </source>
</reference>
<gene>
    <name evidence="1" type="ORF">HV077_12640</name>
</gene>
<sequence length="380" mass="44190">MFETYLDLSNRNAKNARLLANYQPDIDALSDLFSETDLLNLMLITDSNGDIWMKPSSDIINVINSSAIMSNQINFFQDTTVLKKWCELQSKEFSRLAIEIYAHKSTRQNKIPKHVIDKLDVFIKNEFRYVEIYDHPLLMPFMELLAEMVTPAKFRTLDSFSFDGKKTMRTYVRSIKYYKLYITKHLTSDDWLNKFLEIPELKPEETSWLVFSHFCAKYLFNLISKTLDDMRAKIIIANDYLHHPNMVMLIILAMLPYEVMQPVILREKYSNTLTSPDTFIVKSTLHLGKANLTGYIKDVQQLMRKAYIYIALLLNPGWGPTAKEIGYFMEGNKHSEVKGFLNLSPITNSRTPSPRSMINDITLLGKENYIDKLMALVRNK</sequence>
<dbReference type="AlphaFoldDB" id="A0A7W3D5D2"/>
<evidence type="ECO:0000313" key="1">
    <source>
        <dbReference type="EMBL" id="MBA8063224.1"/>
    </source>
</evidence>
<organism evidence="1 2">
    <name type="scientific">Citrobacter freundii</name>
    <dbReference type="NCBI Taxonomy" id="546"/>
    <lineage>
        <taxon>Bacteria</taxon>
        <taxon>Pseudomonadati</taxon>
        <taxon>Pseudomonadota</taxon>
        <taxon>Gammaproteobacteria</taxon>
        <taxon>Enterobacterales</taxon>
        <taxon>Enterobacteriaceae</taxon>
        <taxon>Citrobacter</taxon>
        <taxon>Citrobacter freundii complex</taxon>
    </lineage>
</organism>
<comment type="caution">
    <text evidence="1">The sequence shown here is derived from an EMBL/GenBank/DDBJ whole genome shotgun (WGS) entry which is preliminary data.</text>
</comment>
<proteinExistence type="predicted"/>
<dbReference type="EMBL" id="JABXRI010000001">
    <property type="protein sequence ID" value="MBA8063224.1"/>
    <property type="molecule type" value="Genomic_DNA"/>
</dbReference>
<evidence type="ECO:0000313" key="2">
    <source>
        <dbReference type="Proteomes" id="UP000591803"/>
    </source>
</evidence>
<accession>A0A7W3D5D2</accession>
<dbReference type="Proteomes" id="UP000591803">
    <property type="component" value="Unassembled WGS sequence"/>
</dbReference>
<protein>
    <submittedName>
        <fullName evidence="1">Uncharacterized protein</fullName>
    </submittedName>
</protein>
<name>A0A7W3D5D2_CITFR</name>